<dbReference type="SUPFAM" id="SSF82171">
    <property type="entry name" value="DPP6 N-terminal domain-like"/>
    <property type="match status" value="1"/>
</dbReference>
<evidence type="ECO:0000313" key="2">
    <source>
        <dbReference type="EMBL" id="RMI47853.1"/>
    </source>
</evidence>
<sequence>MVLEKAAGPSAEDESTPSDLGVFADHASIASAVDADALLDVLYDADWTSFAAERDLPPLRARLWKLEQDHGITDAHHFATRRIRDLADTRLQQPFGHVTEIESSAASPCGRYLATGSWVGDEYHRGGVLQIWETATGRCVNVLHGVPGGVGWPDYDGAIQWSDDGTRVGLAYNTNQVGVFDPFAVGTGTTYPLASADVTDGSSRPPHWALAPDGRSAYVASGSPCAIRGCVVPLEAGDLFWLPNYAPSTHPYLLNGTLPDGVAEDDLSVLGWSPDGARLHAYDARTKRDLAIDLATKEVTWAPENEAASHAASGELSGALSGDTSGDTSGEPSVAVSVDGTRVTFRRPGTGEVLGDFTFLREPPSDPLLEHPYAFEGINFALDDGTWCAAFEEGLVIGPPDRREDLEAVLAWSVDRRFAWPVRWGGLEIVPDVRTAAELLNETGPGHYVREIVQELDAAGTTVSPAKDGIWPPPNTATTDDLFAAAKEAASVLGGNWNFAVNEELRGAARLRARRGEPEGAVELLDAIPDADQRVMASAEVAMILARAGLPEQARPIFAYAEAHAEASLTPHDSVDITSAMAGAHQALGDQAAADAWFTRARAGIATDSNPWNKRLRVIWALTECGRVDEARELWAPDEVGDQSSLDRDTEPWLLYLVGTGRLDLAEEFLEAWVPPGMDRPSSLIRPLTELGRPDLLRSWLDGCWYIPDETYERAQAVADGAPSRSLPPTPTEADVADLTEAHVAWLKTPRARRKIPVRDLVQKAADLGHLSAVLDLLGELPTDDFNDRAAAAFSALWIVSTGHDRAPW</sequence>
<gene>
    <name evidence="2" type="ORF">EBO15_00755</name>
</gene>
<proteinExistence type="predicted"/>
<dbReference type="InterPro" id="IPR015943">
    <property type="entry name" value="WD40/YVTN_repeat-like_dom_sf"/>
</dbReference>
<dbReference type="Proteomes" id="UP000282674">
    <property type="component" value="Unassembled WGS sequence"/>
</dbReference>
<accession>A0A3M2MG66</accession>
<evidence type="ECO:0000313" key="3">
    <source>
        <dbReference type="Proteomes" id="UP000282674"/>
    </source>
</evidence>
<organism evidence="2 3">
    <name type="scientific">Actinomadura harenae</name>
    <dbReference type="NCBI Taxonomy" id="2483351"/>
    <lineage>
        <taxon>Bacteria</taxon>
        <taxon>Bacillati</taxon>
        <taxon>Actinomycetota</taxon>
        <taxon>Actinomycetes</taxon>
        <taxon>Streptosporangiales</taxon>
        <taxon>Thermomonosporaceae</taxon>
        <taxon>Actinomadura</taxon>
    </lineage>
</organism>
<dbReference type="InterPro" id="IPR011990">
    <property type="entry name" value="TPR-like_helical_dom_sf"/>
</dbReference>
<keyword evidence="3" id="KW-1185">Reference proteome</keyword>
<name>A0A3M2MG66_9ACTN</name>
<comment type="caution">
    <text evidence="2">The sequence shown here is derived from an EMBL/GenBank/DDBJ whole genome shotgun (WGS) entry which is preliminary data.</text>
</comment>
<evidence type="ECO:0008006" key="4">
    <source>
        <dbReference type="Google" id="ProtNLM"/>
    </source>
</evidence>
<dbReference type="EMBL" id="RFFG01000001">
    <property type="protein sequence ID" value="RMI47853.1"/>
    <property type="molecule type" value="Genomic_DNA"/>
</dbReference>
<dbReference type="SUPFAM" id="SSF48452">
    <property type="entry name" value="TPR-like"/>
    <property type="match status" value="1"/>
</dbReference>
<feature type="compositionally biased region" description="Polar residues" evidence="1">
    <location>
        <begin position="322"/>
        <end position="331"/>
    </location>
</feature>
<dbReference type="Gene3D" id="1.25.40.10">
    <property type="entry name" value="Tetratricopeptide repeat domain"/>
    <property type="match status" value="1"/>
</dbReference>
<feature type="region of interest" description="Disordered" evidence="1">
    <location>
        <begin position="310"/>
        <end position="336"/>
    </location>
</feature>
<protein>
    <recommendedName>
        <fullName evidence="4">WD40 repeat domain-containing protein</fullName>
    </recommendedName>
</protein>
<dbReference type="AlphaFoldDB" id="A0A3M2MG66"/>
<evidence type="ECO:0000256" key="1">
    <source>
        <dbReference type="SAM" id="MobiDB-lite"/>
    </source>
</evidence>
<dbReference type="Gene3D" id="2.130.10.10">
    <property type="entry name" value="YVTN repeat-like/Quinoprotein amine dehydrogenase"/>
    <property type="match status" value="1"/>
</dbReference>
<reference evidence="2 3" key="1">
    <citation type="submission" date="2018-10" db="EMBL/GenBank/DDBJ databases">
        <title>Isolation from soil.</title>
        <authorList>
            <person name="Hu J."/>
        </authorList>
    </citation>
    <scope>NUCLEOTIDE SEQUENCE [LARGE SCALE GENOMIC DNA]</scope>
    <source>
        <strain evidence="2 3">NEAU-Ht49</strain>
    </source>
</reference>